<reference evidence="2" key="1">
    <citation type="journal article" date="2021" name="Proc. Natl. Acad. Sci. U.S.A.">
        <title>A Catalog of Tens of Thousands of Viruses from Human Metagenomes Reveals Hidden Associations with Chronic Diseases.</title>
        <authorList>
            <person name="Tisza M.J."/>
            <person name="Buck C.B."/>
        </authorList>
    </citation>
    <scope>NUCLEOTIDE SEQUENCE</scope>
    <source>
        <strain evidence="2">CtNnv6</strain>
    </source>
</reference>
<dbReference type="InterPro" id="IPR021505">
    <property type="entry name" value="Phage_B3_Orf6"/>
</dbReference>
<evidence type="ECO:0000256" key="1">
    <source>
        <dbReference type="SAM" id="MobiDB-lite"/>
    </source>
</evidence>
<name>A0A8S5P3K7_9CAUD</name>
<sequence>MKKEMLEGLSPEEKKELLATLQNEANEEKNNRRQAYEDLRAKFAQDVQARLNDVVTAVTEFREWLENESRAFRDVMAEYGQLRSESQGGFTMTVGEFRLTVAANKVKGFDERADMAAERLVDYLKRYVQRTEKGTDDPMYQLAMTLLERNKSGDLDYKSISKLYDLETRFDAEYAEIMQLFKESNVIQRNAQNFYFHRRDEVGVWRKIEPSFCRM</sequence>
<feature type="region of interest" description="Disordered" evidence="1">
    <location>
        <begin position="1"/>
        <end position="31"/>
    </location>
</feature>
<protein>
    <recommendedName>
        <fullName evidence="3">DUF3164 family protein</fullName>
    </recommendedName>
</protein>
<dbReference type="EMBL" id="BK015321">
    <property type="protein sequence ID" value="DAE01221.1"/>
    <property type="molecule type" value="Genomic_DNA"/>
</dbReference>
<evidence type="ECO:0000313" key="2">
    <source>
        <dbReference type="EMBL" id="DAE01221.1"/>
    </source>
</evidence>
<organism evidence="2">
    <name type="scientific">Myoviridae sp. ctNnv6</name>
    <dbReference type="NCBI Taxonomy" id="2825091"/>
    <lineage>
        <taxon>Viruses</taxon>
        <taxon>Duplodnaviria</taxon>
        <taxon>Heunggongvirae</taxon>
        <taxon>Uroviricota</taxon>
        <taxon>Caudoviricetes</taxon>
    </lineage>
</organism>
<dbReference type="Pfam" id="PF11363">
    <property type="entry name" value="DUF3164"/>
    <property type="match status" value="1"/>
</dbReference>
<accession>A0A8S5P3K7</accession>
<feature type="compositionally biased region" description="Basic and acidic residues" evidence="1">
    <location>
        <begin position="1"/>
        <end position="17"/>
    </location>
</feature>
<proteinExistence type="predicted"/>
<evidence type="ECO:0008006" key="3">
    <source>
        <dbReference type="Google" id="ProtNLM"/>
    </source>
</evidence>